<evidence type="ECO:0000256" key="4">
    <source>
        <dbReference type="PIRSR" id="PIRSR600997-1"/>
    </source>
</evidence>
<dbReference type="EC" id="3.1.1.-" evidence="5"/>
<dbReference type="PANTHER" id="PTHR43918:SF4">
    <property type="entry name" value="CARBOXYLIC ESTER HYDROLASE"/>
    <property type="match status" value="1"/>
</dbReference>
<feature type="chain" id="PRO_5040532565" description="Carboxylic ester hydrolase" evidence="5">
    <location>
        <begin position="18"/>
        <end position="529"/>
    </location>
</feature>
<dbReference type="PROSITE" id="PS00941">
    <property type="entry name" value="CARBOXYLESTERASE_B_2"/>
    <property type="match status" value="1"/>
</dbReference>
<dbReference type="InterPro" id="IPR000997">
    <property type="entry name" value="Cholinesterase"/>
</dbReference>
<feature type="active site" description="Charge relay system" evidence="4">
    <location>
        <position position="349"/>
    </location>
</feature>
<dbReference type="InterPro" id="IPR029058">
    <property type="entry name" value="AB_hydrolase_fold"/>
</dbReference>
<dbReference type="PANTHER" id="PTHR43918">
    <property type="entry name" value="ACETYLCHOLINESTERASE"/>
    <property type="match status" value="1"/>
</dbReference>
<name>A0A9P9WDC8_9PEZI</name>
<dbReference type="Gene3D" id="3.40.50.1820">
    <property type="entry name" value="alpha/beta hydrolase"/>
    <property type="match status" value="1"/>
</dbReference>
<dbReference type="InterPro" id="IPR002018">
    <property type="entry name" value="CarbesteraseB"/>
</dbReference>
<reference evidence="7" key="1">
    <citation type="submission" date="2021-03" db="EMBL/GenBank/DDBJ databases">
        <title>Revisited historic fungal species revealed as producer of novel bioactive compounds through whole genome sequencing and comparative genomics.</title>
        <authorList>
            <person name="Vignolle G.A."/>
            <person name="Hochenegger N."/>
            <person name="Mach R.L."/>
            <person name="Mach-Aigner A.R."/>
            <person name="Javad Rahimi M."/>
            <person name="Salim K.A."/>
            <person name="Chan C.M."/>
            <person name="Lim L.B.L."/>
            <person name="Cai F."/>
            <person name="Druzhinina I.S."/>
            <person name="U'Ren J.M."/>
            <person name="Derntl C."/>
        </authorList>
    </citation>
    <scope>NUCLEOTIDE SEQUENCE</scope>
    <source>
        <strain evidence="7">TUCIM 5799</strain>
    </source>
</reference>
<evidence type="ECO:0000256" key="1">
    <source>
        <dbReference type="ARBA" id="ARBA00005964"/>
    </source>
</evidence>
<dbReference type="SUPFAM" id="SSF53474">
    <property type="entry name" value="alpha/beta-Hydrolases"/>
    <property type="match status" value="1"/>
</dbReference>
<feature type="signal peptide" evidence="5">
    <location>
        <begin position="1"/>
        <end position="17"/>
    </location>
</feature>
<evidence type="ECO:0000256" key="2">
    <source>
        <dbReference type="ARBA" id="ARBA00022801"/>
    </source>
</evidence>
<comment type="similarity">
    <text evidence="1 5">Belongs to the type-B carboxylesterase/lipase family.</text>
</comment>
<keyword evidence="8" id="KW-1185">Reference proteome</keyword>
<dbReference type="EMBL" id="JAFIMR010000037">
    <property type="protein sequence ID" value="KAI1858214.1"/>
    <property type="molecule type" value="Genomic_DNA"/>
</dbReference>
<feature type="domain" description="Carboxylesterase type B" evidence="6">
    <location>
        <begin position="28"/>
        <end position="481"/>
    </location>
</feature>
<sequence length="529" mass="57375">MYHRIIFLLLKASLAHAQSSSDSGHWPTATIDSGVIIGTTAVLPLETGVVHKFLGVPFASPPERFRPSRPPPPWESPYNATIKYNRACYQNYIYSDDTREKLMNLVTGGAPPPEESEDCLTLDVYAPAPATNETKKAVLFWIYGGSYRTGSNCNPNYDGSSFAANQDVILVSPNYRLNVHGFPGNPELKAPDQNLGLLDLRLALEWTRRNIAAFGGDADKITLIGQSAGAAIVDMFISAPPDPLPFRAAIMDSGQATYNGAAASPGWAWNSLAEVVNCTGNAIQVYKCMRATPAKTLKRASENHVIWFGPPVQDGATWSKSPRRNRLNSTEENPLMARVPILIGSNHDEGAIYTTGVTSATAFLQSHYGLSHASAQALLAYYPIVPGGNITSEEDRATAVMSESSFTCPARFVYEDSTTAGIPAWRYFFDASFANSELVPGAYHASEIPLVFGTYDRDNVTTFQIQVSAAMEKAWADFAKNPSEGPGWDMAKVAVFGGGATPGQGDDGRPVMELSDVNWMDARCFLYEP</sequence>
<proteinExistence type="inferred from homology"/>
<dbReference type="InterPro" id="IPR019826">
    <property type="entry name" value="Carboxylesterase_B_AS"/>
</dbReference>
<accession>A0A9P9WDC8</accession>
<dbReference type="PROSITE" id="PS00122">
    <property type="entry name" value="CARBOXYLESTERASE_B_1"/>
    <property type="match status" value="1"/>
</dbReference>
<evidence type="ECO:0000313" key="7">
    <source>
        <dbReference type="EMBL" id="KAI1858214.1"/>
    </source>
</evidence>
<keyword evidence="3" id="KW-1015">Disulfide bond</keyword>
<dbReference type="Proteomes" id="UP000829685">
    <property type="component" value="Unassembled WGS sequence"/>
</dbReference>
<keyword evidence="5" id="KW-0732">Signal</keyword>
<dbReference type="PRINTS" id="PR00878">
    <property type="entry name" value="CHOLNESTRASE"/>
</dbReference>
<feature type="active site" description="Charge relay system" evidence="4">
    <location>
        <position position="444"/>
    </location>
</feature>
<dbReference type="GO" id="GO:0004104">
    <property type="term" value="F:cholinesterase activity"/>
    <property type="evidence" value="ECO:0007669"/>
    <property type="project" value="InterPro"/>
</dbReference>
<organism evidence="7 8">
    <name type="scientific">Neoarthrinium moseri</name>
    <dbReference type="NCBI Taxonomy" id="1658444"/>
    <lineage>
        <taxon>Eukaryota</taxon>
        <taxon>Fungi</taxon>
        <taxon>Dikarya</taxon>
        <taxon>Ascomycota</taxon>
        <taxon>Pezizomycotina</taxon>
        <taxon>Sordariomycetes</taxon>
        <taxon>Xylariomycetidae</taxon>
        <taxon>Amphisphaeriales</taxon>
        <taxon>Apiosporaceae</taxon>
        <taxon>Neoarthrinium</taxon>
    </lineage>
</organism>
<evidence type="ECO:0000256" key="3">
    <source>
        <dbReference type="ARBA" id="ARBA00023157"/>
    </source>
</evidence>
<dbReference type="AlphaFoldDB" id="A0A9P9WDC8"/>
<feature type="active site" description="Acyl-ester intermediate" evidence="4">
    <location>
        <position position="227"/>
    </location>
</feature>
<protein>
    <recommendedName>
        <fullName evidence="5">Carboxylic ester hydrolase</fullName>
        <ecNumber evidence="5">3.1.1.-</ecNumber>
    </recommendedName>
</protein>
<gene>
    <name evidence="7" type="ORF">JX265_010882</name>
</gene>
<evidence type="ECO:0000256" key="5">
    <source>
        <dbReference type="RuleBase" id="RU361235"/>
    </source>
</evidence>
<dbReference type="InterPro" id="IPR050654">
    <property type="entry name" value="AChE-related_enzymes"/>
</dbReference>
<comment type="caution">
    <text evidence="7">The sequence shown here is derived from an EMBL/GenBank/DDBJ whole genome shotgun (WGS) entry which is preliminary data.</text>
</comment>
<evidence type="ECO:0000259" key="6">
    <source>
        <dbReference type="Pfam" id="PF00135"/>
    </source>
</evidence>
<dbReference type="Pfam" id="PF00135">
    <property type="entry name" value="COesterase"/>
    <property type="match status" value="1"/>
</dbReference>
<dbReference type="InterPro" id="IPR019819">
    <property type="entry name" value="Carboxylesterase_B_CS"/>
</dbReference>
<evidence type="ECO:0000313" key="8">
    <source>
        <dbReference type="Proteomes" id="UP000829685"/>
    </source>
</evidence>
<keyword evidence="2 5" id="KW-0378">Hydrolase</keyword>